<evidence type="ECO:0000313" key="9">
    <source>
        <dbReference type="EMBL" id="MBE9397012.1"/>
    </source>
</evidence>
<keyword evidence="1 6" id="KW-0732">Signal</keyword>
<dbReference type="HAMAP" id="MF_00922">
    <property type="entry name" value="OM_assembly_BamD"/>
    <property type="match status" value="1"/>
</dbReference>
<comment type="similarity">
    <text evidence="6">Belongs to the BamD family.</text>
</comment>
<comment type="function">
    <text evidence="6">Part of the outer membrane protein assembly complex, which is involved in assembly and insertion of beta-barrel proteins into the outer membrane.</text>
</comment>
<keyword evidence="4 6" id="KW-0998">Cell outer membrane</keyword>
<comment type="subunit">
    <text evidence="6">Part of the Bam complex.</text>
</comment>
<dbReference type="AlphaFoldDB" id="A0A8J7FBG6"/>
<evidence type="ECO:0000256" key="6">
    <source>
        <dbReference type="HAMAP-Rule" id="MF_00922"/>
    </source>
</evidence>
<dbReference type="RefSeq" id="WP_193952561.1">
    <property type="nucleotide sequence ID" value="NZ_JADEYS010000005.1"/>
</dbReference>
<protein>
    <recommendedName>
        <fullName evidence="6">Outer membrane protein assembly factor BamD</fullName>
    </recommendedName>
</protein>
<reference evidence="9" key="1">
    <citation type="submission" date="2020-10" db="EMBL/GenBank/DDBJ databases">
        <title>Bacterium isolated from coastal waters sediment.</title>
        <authorList>
            <person name="Chen R.-J."/>
            <person name="Lu D.-C."/>
            <person name="Zhu K.-L."/>
            <person name="Du Z.-J."/>
        </authorList>
    </citation>
    <scope>NUCLEOTIDE SEQUENCE</scope>
    <source>
        <strain evidence="9">N1Y112</strain>
    </source>
</reference>
<dbReference type="Pfam" id="PF13525">
    <property type="entry name" value="YfiO"/>
    <property type="match status" value="1"/>
</dbReference>
<evidence type="ECO:0000256" key="1">
    <source>
        <dbReference type="ARBA" id="ARBA00022729"/>
    </source>
</evidence>
<proteinExistence type="inferred from homology"/>
<organism evidence="9 10">
    <name type="scientific">Pontibacterium sinense</name>
    <dbReference type="NCBI Taxonomy" id="2781979"/>
    <lineage>
        <taxon>Bacteria</taxon>
        <taxon>Pseudomonadati</taxon>
        <taxon>Pseudomonadota</taxon>
        <taxon>Gammaproteobacteria</taxon>
        <taxon>Oceanospirillales</taxon>
        <taxon>Oceanospirillaceae</taxon>
        <taxon>Pontibacterium</taxon>
    </lineage>
</organism>
<dbReference type="NCBIfam" id="TIGR03302">
    <property type="entry name" value="OM_YfiO"/>
    <property type="match status" value="1"/>
</dbReference>
<evidence type="ECO:0000313" key="10">
    <source>
        <dbReference type="Proteomes" id="UP000640333"/>
    </source>
</evidence>
<dbReference type="GO" id="GO:1990063">
    <property type="term" value="C:Bam protein complex"/>
    <property type="evidence" value="ECO:0007669"/>
    <property type="project" value="TreeGrafter"/>
</dbReference>
<accession>A0A8J7FBG6</accession>
<dbReference type="SUPFAM" id="SSF48452">
    <property type="entry name" value="TPR-like"/>
    <property type="match status" value="1"/>
</dbReference>
<dbReference type="InterPro" id="IPR011990">
    <property type="entry name" value="TPR-like_helical_dom_sf"/>
</dbReference>
<evidence type="ECO:0000256" key="4">
    <source>
        <dbReference type="ARBA" id="ARBA00023237"/>
    </source>
</evidence>
<dbReference type="Proteomes" id="UP000640333">
    <property type="component" value="Unassembled WGS sequence"/>
</dbReference>
<feature type="chain" id="PRO_5035347164" description="Outer membrane protein assembly factor BamD" evidence="7">
    <location>
        <begin position="23"/>
        <end position="314"/>
    </location>
</feature>
<evidence type="ECO:0000259" key="8">
    <source>
        <dbReference type="Pfam" id="PF13525"/>
    </source>
</evidence>
<feature type="domain" description="Outer membrane lipoprotein BamD-like" evidence="8">
    <location>
        <begin position="29"/>
        <end position="234"/>
    </location>
</feature>
<comment type="subcellular location">
    <subcellularLocation>
        <location evidence="6">Cell outer membrane</location>
        <topology evidence="6">Lipid-anchor</topology>
    </subcellularLocation>
</comment>
<comment type="caution">
    <text evidence="9">The sequence shown here is derived from an EMBL/GenBank/DDBJ whole genome shotgun (WGS) entry which is preliminary data.</text>
</comment>
<keyword evidence="10" id="KW-1185">Reference proteome</keyword>
<gene>
    <name evidence="6" type="primary">bamD</name>
    <name evidence="9" type="ORF">IOQ59_07025</name>
</gene>
<keyword evidence="2 6" id="KW-0472">Membrane</keyword>
<dbReference type="InterPro" id="IPR039565">
    <property type="entry name" value="BamD-like"/>
</dbReference>
<dbReference type="PANTHER" id="PTHR37423:SF1">
    <property type="entry name" value="OUTER MEMBRANE PROTEIN ASSEMBLY FACTOR BAMD"/>
    <property type="match status" value="1"/>
</dbReference>
<sequence>MRITKIIAVAALCVLVSACSSNDELEIPDLPEQEIYEDALEALELDNYVLAIEKLQLLEARYPFGRYSEQAQLELTYAYFKNFEPEAARASADRFIRLHPNHENIDYAYYLKGLTAFEQDRTFFIKYLPLDETKRDPGAALDGFDSFRSLVRLYPDSEYAPDARKRMVHLKNRLATYEVHVAHYYIQRGAYLAAANRGRYVIENLQKTPAIPAALAVMVEAYTLLGQVELADDAMAVLNANYPNYVYRPVKESEKTLLDAATFDLFRGAPEAPAPVINTLSDEEAEEKRSWLNRLSFGLFGDDGEEDAKETQDK</sequence>
<dbReference type="GO" id="GO:0051205">
    <property type="term" value="P:protein insertion into membrane"/>
    <property type="evidence" value="ECO:0007669"/>
    <property type="project" value="UniProtKB-UniRule"/>
</dbReference>
<dbReference type="EMBL" id="JADEYS010000005">
    <property type="protein sequence ID" value="MBE9397012.1"/>
    <property type="molecule type" value="Genomic_DNA"/>
</dbReference>
<dbReference type="PANTHER" id="PTHR37423">
    <property type="entry name" value="SOLUBLE LYTIC MUREIN TRANSGLYCOSYLASE-RELATED"/>
    <property type="match status" value="1"/>
</dbReference>
<keyword evidence="3 6" id="KW-0564">Palmitate</keyword>
<feature type="signal peptide" evidence="7">
    <location>
        <begin position="1"/>
        <end position="22"/>
    </location>
</feature>
<dbReference type="InterPro" id="IPR017689">
    <property type="entry name" value="BamD"/>
</dbReference>
<dbReference type="Gene3D" id="1.25.40.10">
    <property type="entry name" value="Tetratricopeptide repeat domain"/>
    <property type="match status" value="1"/>
</dbReference>
<evidence type="ECO:0000256" key="5">
    <source>
        <dbReference type="ARBA" id="ARBA00023288"/>
    </source>
</evidence>
<dbReference type="GO" id="GO:0043165">
    <property type="term" value="P:Gram-negative-bacterium-type cell outer membrane assembly"/>
    <property type="evidence" value="ECO:0007669"/>
    <property type="project" value="UniProtKB-UniRule"/>
</dbReference>
<dbReference type="PROSITE" id="PS51257">
    <property type="entry name" value="PROKAR_LIPOPROTEIN"/>
    <property type="match status" value="1"/>
</dbReference>
<keyword evidence="5 6" id="KW-0449">Lipoprotein</keyword>
<name>A0A8J7FBG6_9GAMM</name>
<dbReference type="CDD" id="cd15830">
    <property type="entry name" value="BamD"/>
    <property type="match status" value="1"/>
</dbReference>
<evidence type="ECO:0000256" key="3">
    <source>
        <dbReference type="ARBA" id="ARBA00023139"/>
    </source>
</evidence>
<evidence type="ECO:0000256" key="2">
    <source>
        <dbReference type="ARBA" id="ARBA00023136"/>
    </source>
</evidence>
<evidence type="ECO:0000256" key="7">
    <source>
        <dbReference type="SAM" id="SignalP"/>
    </source>
</evidence>